<sequence>MAWILEHKDGTILKAEFFPLTRNDIPKISSSIGWERNFSWKQYLSAGSPYKAFKLQDESGTIHGCIAYVKDYKNLFVEVALVEKSPMHRVKDDYVNIGKVLFAHAYKESFESDFDGYVVLTPKSKLITYYEEVYRATFIGKINNYPRYLLDPAIGKSLIMLYFR</sequence>
<proteinExistence type="predicted"/>
<dbReference type="EMBL" id="JAVDQH010000007">
    <property type="protein sequence ID" value="MDR6244136.1"/>
    <property type="molecule type" value="Genomic_DNA"/>
</dbReference>
<dbReference type="Proteomes" id="UP001185028">
    <property type="component" value="Unassembled WGS sequence"/>
</dbReference>
<accession>A0ABU1IY02</accession>
<keyword evidence="2" id="KW-1185">Reference proteome</keyword>
<dbReference type="RefSeq" id="WP_188776337.1">
    <property type="nucleotide sequence ID" value="NZ_BMMB01000006.1"/>
</dbReference>
<name>A0ABU1IY02_9BACL</name>
<protein>
    <recommendedName>
        <fullName evidence="3">N-acetyltransferase</fullName>
    </recommendedName>
</protein>
<reference evidence="1 2" key="1">
    <citation type="submission" date="2023-07" db="EMBL/GenBank/DDBJ databases">
        <title>Genomic Encyclopedia of Type Strains, Phase IV (KMG-IV): sequencing the most valuable type-strain genomes for metagenomic binning, comparative biology and taxonomic classification.</title>
        <authorList>
            <person name="Goeker M."/>
        </authorList>
    </citation>
    <scope>NUCLEOTIDE SEQUENCE [LARGE SCALE GENOMIC DNA]</scope>
    <source>
        <strain evidence="1 2">DSM 22170</strain>
    </source>
</reference>
<evidence type="ECO:0008006" key="3">
    <source>
        <dbReference type="Google" id="ProtNLM"/>
    </source>
</evidence>
<evidence type="ECO:0000313" key="1">
    <source>
        <dbReference type="EMBL" id="MDR6244136.1"/>
    </source>
</evidence>
<organism evidence="1 2">
    <name type="scientific">Paenibacillus hunanensis</name>
    <dbReference type="NCBI Taxonomy" id="539262"/>
    <lineage>
        <taxon>Bacteria</taxon>
        <taxon>Bacillati</taxon>
        <taxon>Bacillota</taxon>
        <taxon>Bacilli</taxon>
        <taxon>Bacillales</taxon>
        <taxon>Paenibacillaceae</taxon>
        <taxon>Paenibacillus</taxon>
    </lineage>
</organism>
<comment type="caution">
    <text evidence="1">The sequence shown here is derived from an EMBL/GenBank/DDBJ whole genome shotgun (WGS) entry which is preliminary data.</text>
</comment>
<evidence type="ECO:0000313" key="2">
    <source>
        <dbReference type="Proteomes" id="UP001185028"/>
    </source>
</evidence>
<gene>
    <name evidence="1" type="ORF">JOC58_002029</name>
</gene>